<dbReference type="InParanoid" id="A0A5K4FCQ5"/>
<feature type="chain" id="PRO_5024354821" evidence="2">
    <location>
        <begin position="28"/>
        <end position="509"/>
    </location>
</feature>
<keyword evidence="3" id="KW-1185">Reference proteome</keyword>
<feature type="compositionally biased region" description="Basic and acidic residues" evidence="1">
    <location>
        <begin position="442"/>
        <end position="456"/>
    </location>
</feature>
<evidence type="ECO:0000313" key="4">
    <source>
        <dbReference type="WBParaSite" id="Smp_346850.2"/>
    </source>
</evidence>
<feature type="compositionally biased region" description="Basic and acidic residues" evidence="1">
    <location>
        <begin position="372"/>
        <end position="386"/>
    </location>
</feature>
<dbReference type="ExpressionAtlas" id="A0A5K4FCQ5">
    <property type="expression patterns" value="baseline"/>
</dbReference>
<feature type="compositionally biased region" description="Basic and acidic residues" evidence="1">
    <location>
        <begin position="280"/>
        <end position="294"/>
    </location>
</feature>
<dbReference type="AlphaFoldDB" id="A0A5K4FCQ5"/>
<feature type="compositionally biased region" description="Basic and acidic residues" evidence="1">
    <location>
        <begin position="395"/>
        <end position="409"/>
    </location>
</feature>
<dbReference type="WBParaSite" id="Smp_346850.2">
    <property type="protein sequence ID" value="Smp_346850.2"/>
    <property type="gene ID" value="Smp_346850"/>
</dbReference>
<feature type="compositionally biased region" description="Basic and acidic residues" evidence="1">
    <location>
        <begin position="326"/>
        <end position="340"/>
    </location>
</feature>
<evidence type="ECO:0000256" key="2">
    <source>
        <dbReference type="SAM" id="SignalP"/>
    </source>
</evidence>
<evidence type="ECO:0000313" key="3">
    <source>
        <dbReference type="Proteomes" id="UP000008854"/>
    </source>
</evidence>
<dbReference type="Proteomes" id="UP000008854">
    <property type="component" value="Unassembled WGS sequence"/>
</dbReference>
<feature type="region of interest" description="Disordered" evidence="1">
    <location>
        <begin position="243"/>
        <end position="473"/>
    </location>
</feature>
<keyword evidence="2" id="KW-0732">Signal</keyword>
<feature type="compositionally biased region" description="Basic and acidic residues" evidence="1">
    <location>
        <begin position="349"/>
        <end position="363"/>
    </location>
</feature>
<name>A0A5K4FCQ5_SCHMA</name>
<reference evidence="3" key="1">
    <citation type="journal article" date="2012" name="PLoS Negl. Trop. Dis.">
        <title>A systematically improved high quality genome and transcriptome of the human blood fluke Schistosoma mansoni.</title>
        <authorList>
            <person name="Protasio A.V."/>
            <person name="Tsai I.J."/>
            <person name="Babbage A."/>
            <person name="Nichol S."/>
            <person name="Hunt M."/>
            <person name="Aslett M.A."/>
            <person name="De Silva N."/>
            <person name="Velarde G.S."/>
            <person name="Anderson T.J."/>
            <person name="Clark R.C."/>
            <person name="Davidson C."/>
            <person name="Dillon G.P."/>
            <person name="Holroyd N.E."/>
            <person name="LoVerde P.T."/>
            <person name="Lloyd C."/>
            <person name="McQuillan J."/>
            <person name="Oliveira G."/>
            <person name="Otto T.D."/>
            <person name="Parker-Manuel S.J."/>
            <person name="Quail M.A."/>
            <person name="Wilson R.A."/>
            <person name="Zerlotini A."/>
            <person name="Dunne D.W."/>
            <person name="Berriman M."/>
        </authorList>
    </citation>
    <scope>NUCLEOTIDE SEQUENCE [LARGE SCALE GENOMIC DNA]</scope>
    <source>
        <strain evidence="3">Puerto Rican</strain>
    </source>
</reference>
<feature type="compositionally biased region" description="Basic and acidic residues" evidence="1">
    <location>
        <begin position="418"/>
        <end position="433"/>
    </location>
</feature>
<protein>
    <submittedName>
        <fullName evidence="4">Egg protein</fullName>
    </submittedName>
</protein>
<reference evidence="4" key="2">
    <citation type="submission" date="2019-11" db="UniProtKB">
        <authorList>
            <consortium name="WormBaseParasite"/>
        </authorList>
    </citation>
    <scope>IDENTIFICATION</scope>
    <source>
        <strain evidence="4">Puerto Rican</strain>
    </source>
</reference>
<accession>A0A5K4FCQ5</accession>
<evidence type="ECO:0000256" key="1">
    <source>
        <dbReference type="SAM" id="MobiDB-lite"/>
    </source>
</evidence>
<feature type="signal peptide" evidence="2">
    <location>
        <begin position="1"/>
        <end position="27"/>
    </location>
</feature>
<sequence>MFRSQVAVVQFLFFFLVWNAEDQEVTAQSLQSTHKDIVVTTLNVSTIDWDEIIEKNEVEQSLNPLDRYCKNVLDVVRGLEPKLSSATLSCDISETQRTGETINVELALLSNEMETIFSPNPWFPSLKHTLESGIVNKESTWITDIISVSDPKPLDRESYLFIKDYGKNVVTIDKCSELKEVMSRRYPGFGELVKSCFFDVKSGNIKTEMNYLELMKKGYCCTNYNIYRRIHWSIMELLFGEQHGDKTKPSGISQPDKTTDKKENLGGDKTEPSGISQPDKTTDKKENLGGDKTKPSGISQPDKTTDKKENLGGDKTEPSGISQPDKTTDKKENLGGDKTEPSGISQPDKTTDKKENLGGDKTKPSGISQPDKTTDKKENLGGDKTEPSGISQPDKTTDKKENLGGDKTKPSGISQPDKTTDKKENLLGGDKTEPSGISQPDKTTDKKENLGGDKTEPSGISQPDKTTDKKENLLGLPSIIRISELENLKLNYAGHCIYASFPSGRSDDE</sequence>
<feature type="compositionally biased region" description="Basic and acidic residues" evidence="1">
    <location>
        <begin position="303"/>
        <end position="317"/>
    </location>
</feature>
<organism evidence="3 4">
    <name type="scientific">Schistosoma mansoni</name>
    <name type="common">Blood fluke</name>
    <dbReference type="NCBI Taxonomy" id="6183"/>
    <lineage>
        <taxon>Eukaryota</taxon>
        <taxon>Metazoa</taxon>
        <taxon>Spiralia</taxon>
        <taxon>Lophotrochozoa</taxon>
        <taxon>Platyhelminthes</taxon>
        <taxon>Trematoda</taxon>
        <taxon>Digenea</taxon>
        <taxon>Strigeidida</taxon>
        <taxon>Schistosomatoidea</taxon>
        <taxon>Schistosomatidae</taxon>
        <taxon>Schistosoma</taxon>
    </lineage>
</organism>
<feature type="compositionally biased region" description="Basic and acidic residues" evidence="1">
    <location>
        <begin position="257"/>
        <end position="271"/>
    </location>
</feature>
<proteinExistence type="predicted"/>